<keyword evidence="2" id="KW-1185">Reference proteome</keyword>
<name>A0A0B1P4Y3_UNCNE</name>
<dbReference type="Proteomes" id="UP000030854">
    <property type="component" value="Unassembled WGS sequence"/>
</dbReference>
<dbReference type="AlphaFoldDB" id="A0A0B1P4Y3"/>
<proteinExistence type="predicted"/>
<organism evidence="1 2">
    <name type="scientific">Uncinula necator</name>
    <name type="common">Grape powdery mildew</name>
    <dbReference type="NCBI Taxonomy" id="52586"/>
    <lineage>
        <taxon>Eukaryota</taxon>
        <taxon>Fungi</taxon>
        <taxon>Dikarya</taxon>
        <taxon>Ascomycota</taxon>
        <taxon>Pezizomycotina</taxon>
        <taxon>Leotiomycetes</taxon>
        <taxon>Erysiphales</taxon>
        <taxon>Erysiphaceae</taxon>
        <taxon>Erysiphe</taxon>
    </lineage>
</organism>
<evidence type="ECO:0000313" key="2">
    <source>
        <dbReference type="Proteomes" id="UP000030854"/>
    </source>
</evidence>
<evidence type="ECO:0000313" key="1">
    <source>
        <dbReference type="EMBL" id="KHJ33303.1"/>
    </source>
</evidence>
<sequence length="345" mass="39479">MVATIETSIKWCEDSTRKYEDSCLQDEELWEIAFDDLSEAIAMGVVDLETLKPTSNYKSALMNLRGVLRRKGVYICRKAGKKITDCFSEFLQTSTNGTVPVWPLESLKSLINSEVTSIKDISLGLQYLYQKNDVTKDENNKYIAATKMEYKNTGKSRDFISSASPTTMNEPKTPFSMDDLPRILGNISKMYQTEDKKYNGWNDSLDYKMEMYKDICDINQCPLDRRMDGLILALKEPALGEFRAHRHDVGMTFEGMINHFRGCYEGIDFKRSELQAWHTISYKLIKEQNQNKPPSECVVILVDALNAKRRSLDPSQRTDDAMHTRLTNACWKIPEFQSALSAPSC</sequence>
<accession>A0A0B1P4Y3</accession>
<dbReference type="HOGENOM" id="CLU_748404_0_0_1"/>
<protein>
    <submittedName>
        <fullName evidence="1">Uncharacterized protein</fullName>
    </submittedName>
</protein>
<reference evidence="1 2" key="1">
    <citation type="journal article" date="2014" name="BMC Genomics">
        <title>Adaptive genomic structural variation in the grape powdery mildew pathogen, Erysiphe necator.</title>
        <authorList>
            <person name="Jones L."/>
            <person name="Riaz S."/>
            <person name="Morales-Cruz A."/>
            <person name="Amrine K.C."/>
            <person name="McGuire B."/>
            <person name="Gubler W.D."/>
            <person name="Walker M.A."/>
            <person name="Cantu D."/>
        </authorList>
    </citation>
    <scope>NUCLEOTIDE SEQUENCE [LARGE SCALE GENOMIC DNA]</scope>
    <source>
        <strain evidence="2">c</strain>
    </source>
</reference>
<comment type="caution">
    <text evidence="1">The sequence shown here is derived from an EMBL/GenBank/DDBJ whole genome shotgun (WGS) entry which is preliminary data.</text>
</comment>
<gene>
    <name evidence="1" type="ORF">EV44_g1317</name>
</gene>
<dbReference type="EMBL" id="JNVN01001519">
    <property type="protein sequence ID" value="KHJ33303.1"/>
    <property type="molecule type" value="Genomic_DNA"/>
</dbReference>